<protein>
    <submittedName>
        <fullName evidence="2">Copper chaperone PCu(A)C</fullName>
    </submittedName>
</protein>
<gene>
    <name evidence="2" type="ORF">J8N05_05855</name>
</gene>
<dbReference type="SUPFAM" id="SSF110087">
    <property type="entry name" value="DR1885-like metal-binding protein"/>
    <property type="match status" value="1"/>
</dbReference>
<organism evidence="2 3">
    <name type="scientific">Streptomyces liliiviolaceus</name>
    <dbReference type="NCBI Taxonomy" id="2823109"/>
    <lineage>
        <taxon>Bacteria</taxon>
        <taxon>Bacillati</taxon>
        <taxon>Actinomycetota</taxon>
        <taxon>Actinomycetes</taxon>
        <taxon>Kitasatosporales</taxon>
        <taxon>Streptomycetaceae</taxon>
        <taxon>Streptomyces</taxon>
    </lineage>
</organism>
<evidence type="ECO:0000313" key="2">
    <source>
        <dbReference type="EMBL" id="MBQ0847738.1"/>
    </source>
</evidence>
<dbReference type="Pfam" id="PF04314">
    <property type="entry name" value="PCuAC"/>
    <property type="match status" value="1"/>
</dbReference>
<comment type="caution">
    <text evidence="2">The sequence shown here is derived from an EMBL/GenBank/DDBJ whole genome shotgun (WGS) entry which is preliminary data.</text>
</comment>
<dbReference type="InterPro" id="IPR058248">
    <property type="entry name" value="Lxx211020-like"/>
</dbReference>
<name>A0A941B793_9ACTN</name>
<dbReference type="Proteomes" id="UP000677413">
    <property type="component" value="Unassembled WGS sequence"/>
</dbReference>
<dbReference type="Gene3D" id="2.60.40.1890">
    <property type="entry name" value="PCu(A)C copper chaperone"/>
    <property type="match status" value="1"/>
</dbReference>
<dbReference type="InterPro" id="IPR036182">
    <property type="entry name" value="PCuAC_sf"/>
</dbReference>
<evidence type="ECO:0000313" key="3">
    <source>
        <dbReference type="Proteomes" id="UP000677413"/>
    </source>
</evidence>
<dbReference type="EMBL" id="JAGPYQ010000001">
    <property type="protein sequence ID" value="MBQ0847738.1"/>
    <property type="molecule type" value="Genomic_DNA"/>
</dbReference>
<dbReference type="AlphaFoldDB" id="A0A941B793"/>
<dbReference type="PANTHER" id="PTHR36302:SF1">
    <property type="entry name" value="COPPER CHAPERONE PCU(A)C"/>
    <property type="match status" value="1"/>
</dbReference>
<dbReference type="PANTHER" id="PTHR36302">
    <property type="entry name" value="BLR7088 PROTEIN"/>
    <property type="match status" value="1"/>
</dbReference>
<dbReference type="PROSITE" id="PS51257">
    <property type="entry name" value="PROKAR_LIPOPROTEIN"/>
    <property type="match status" value="1"/>
</dbReference>
<reference evidence="2 3" key="1">
    <citation type="submission" date="2021-04" db="EMBL/GenBank/DDBJ databases">
        <authorList>
            <person name="Tang X."/>
            <person name="Zhou X."/>
            <person name="Chen X."/>
            <person name="Cernava T."/>
            <person name="Zhang C."/>
        </authorList>
    </citation>
    <scope>NUCLEOTIDE SEQUENCE [LARGE SCALE GENOMIC DNA]</scope>
    <source>
        <strain evidence="2 3">BH-SS-21</strain>
    </source>
</reference>
<evidence type="ECO:0000256" key="1">
    <source>
        <dbReference type="SAM" id="MobiDB-lite"/>
    </source>
</evidence>
<dbReference type="InterPro" id="IPR007410">
    <property type="entry name" value="LpqE-like"/>
</dbReference>
<accession>A0A941B793</accession>
<feature type="compositionally biased region" description="Low complexity" evidence="1">
    <location>
        <begin position="153"/>
        <end position="177"/>
    </location>
</feature>
<keyword evidence="3" id="KW-1185">Reference proteome</keyword>
<feature type="region of interest" description="Disordered" evidence="1">
    <location>
        <begin position="145"/>
        <end position="177"/>
    </location>
</feature>
<proteinExistence type="predicted"/>
<sequence length="194" mass="19479">MTRRTASAAALVAAAALILSGCGDSDSGGSGGSGSGLSVGSAYMPQPVSDSMAAGFLVIANDGGAADRLSSVTSDVAGEVTIHTTVGQSMEQVKDLDIPAHGKLVLASGGDHLMFEKLKRKPKEGDTVSLELRFTKSDPIKVEMPVKSATYQPSAATKSSSRSSSAPTAPTAPTAPSTVFAASALSALSMTSHH</sequence>